<evidence type="ECO:0000259" key="17">
    <source>
        <dbReference type="PROSITE" id="PS50113"/>
    </source>
</evidence>
<evidence type="ECO:0000256" key="5">
    <source>
        <dbReference type="ARBA" id="ARBA00022606"/>
    </source>
</evidence>
<dbReference type="EC" id="2.7.13.3" evidence="2"/>
<keyword evidence="14" id="KW-0843">Virulence</keyword>
<dbReference type="GO" id="GO:0009881">
    <property type="term" value="F:photoreceptor activity"/>
    <property type="evidence" value="ECO:0007669"/>
    <property type="project" value="UniProtKB-KW"/>
</dbReference>
<dbReference type="InterPro" id="IPR036890">
    <property type="entry name" value="HATPase_C_sf"/>
</dbReference>
<evidence type="ECO:0000256" key="9">
    <source>
        <dbReference type="ARBA" id="ARBA00022737"/>
    </source>
</evidence>
<sequence>MCELDSEQHRQRKDARLHTDERVWSEHGDVENMHSDFHRLAFEKANVGMAQVSIDGRFLQVNPFLEGLLGRSQQELLALSFQDITHPDDLDADLGYVQDLLNGALDVYTMEKRYIRADGTTVWTELSVSLLRDASGAPLNFISVISDIHKRKEAQEQVQLLLDESGHRVRNLIAVVGAIVSGSAKVASSAAELERSISQRLAGIAASHDLLLGKATAGGPLDKLIERQLEIFAHGSADRVLIEGEHLELLPSAVHAFGMTLHELATNAVKYGALGDQGGIVRIRWRIDRDASVLHFSWREEGGPPVVQTGRRGFGTKSLGRMLGSALGGRVRFDLLADGALLEAELPLYRVASP</sequence>
<evidence type="ECO:0000256" key="15">
    <source>
        <dbReference type="ARBA" id="ARBA00023170"/>
    </source>
</evidence>
<dbReference type="InterPro" id="IPR000014">
    <property type="entry name" value="PAS"/>
</dbReference>
<name>A0A7Y0BM35_9SPHN</name>
<dbReference type="InterPro" id="IPR000700">
    <property type="entry name" value="PAS-assoc_C"/>
</dbReference>
<evidence type="ECO:0000256" key="13">
    <source>
        <dbReference type="ARBA" id="ARBA00022991"/>
    </source>
</evidence>
<comment type="catalytic activity">
    <reaction evidence="1">
        <text>ATP + protein L-histidine = ADP + protein N-phospho-L-histidine.</text>
        <dbReference type="EC" id="2.7.13.3"/>
    </reaction>
</comment>
<keyword evidence="12" id="KW-0067">ATP-binding</keyword>
<dbReference type="GO" id="GO:0005524">
    <property type="term" value="F:ATP binding"/>
    <property type="evidence" value="ECO:0007669"/>
    <property type="project" value="UniProtKB-KW"/>
</dbReference>
<dbReference type="Pfam" id="PF07536">
    <property type="entry name" value="HWE_HK"/>
    <property type="match status" value="1"/>
</dbReference>
<evidence type="ECO:0000256" key="7">
    <source>
        <dbReference type="ARBA" id="ARBA00022643"/>
    </source>
</evidence>
<dbReference type="SUPFAM" id="SSF55785">
    <property type="entry name" value="PYP-like sensor domain (PAS domain)"/>
    <property type="match status" value="1"/>
</dbReference>
<dbReference type="Gene3D" id="3.30.450.20">
    <property type="entry name" value="PAS domain"/>
    <property type="match status" value="1"/>
</dbReference>
<evidence type="ECO:0000313" key="19">
    <source>
        <dbReference type="Proteomes" id="UP000583556"/>
    </source>
</evidence>
<keyword evidence="3" id="KW-0600">Photoreceptor protein</keyword>
<dbReference type="AlphaFoldDB" id="A0A7Y0BM35"/>
<feature type="domain" description="PAC" evidence="17">
    <location>
        <begin position="108"/>
        <end position="160"/>
    </location>
</feature>
<organism evidence="18 19">
    <name type="scientific">Novosphingobium olei</name>
    <dbReference type="NCBI Taxonomy" id="2728851"/>
    <lineage>
        <taxon>Bacteria</taxon>
        <taxon>Pseudomonadati</taxon>
        <taxon>Pseudomonadota</taxon>
        <taxon>Alphaproteobacteria</taxon>
        <taxon>Sphingomonadales</taxon>
        <taxon>Sphingomonadaceae</taxon>
        <taxon>Novosphingobium</taxon>
    </lineage>
</organism>
<reference evidence="18 19" key="1">
    <citation type="submission" date="2020-04" db="EMBL/GenBank/DDBJ databases">
        <title>Novosphingobium sp. TW-4 isolated from soil.</title>
        <authorList>
            <person name="Dahal R.H."/>
            <person name="Chaudhary D.K."/>
        </authorList>
    </citation>
    <scope>NUCLEOTIDE SEQUENCE [LARGE SCALE GENOMIC DNA]</scope>
    <source>
        <strain evidence="18 19">TW-4</strain>
    </source>
</reference>
<keyword evidence="10" id="KW-0547">Nucleotide-binding</keyword>
<keyword evidence="19" id="KW-1185">Reference proteome</keyword>
<dbReference type="Gene3D" id="3.30.565.10">
    <property type="entry name" value="Histidine kinase-like ATPase, C-terminal domain"/>
    <property type="match status" value="1"/>
</dbReference>
<dbReference type="PANTHER" id="PTHR41523:SF7">
    <property type="entry name" value="HISTIDINE KINASE"/>
    <property type="match status" value="1"/>
</dbReference>
<keyword evidence="11" id="KW-0418">Kinase</keyword>
<dbReference type="PROSITE" id="PS50113">
    <property type="entry name" value="PAC"/>
    <property type="match status" value="1"/>
</dbReference>
<dbReference type="SMART" id="SM00911">
    <property type="entry name" value="HWE_HK"/>
    <property type="match status" value="1"/>
</dbReference>
<evidence type="ECO:0000256" key="2">
    <source>
        <dbReference type="ARBA" id="ARBA00012438"/>
    </source>
</evidence>
<accession>A0A7Y0BM35</accession>
<dbReference type="InterPro" id="IPR013655">
    <property type="entry name" value="PAS_fold_3"/>
</dbReference>
<evidence type="ECO:0000313" key="18">
    <source>
        <dbReference type="EMBL" id="NML92865.1"/>
    </source>
</evidence>
<protein>
    <recommendedName>
        <fullName evidence="2">histidine kinase</fullName>
        <ecNumber evidence="2">2.7.13.3</ecNumber>
    </recommendedName>
</protein>
<evidence type="ECO:0000256" key="11">
    <source>
        <dbReference type="ARBA" id="ARBA00022777"/>
    </source>
</evidence>
<dbReference type="Pfam" id="PF08447">
    <property type="entry name" value="PAS_3"/>
    <property type="match status" value="1"/>
</dbReference>
<dbReference type="InterPro" id="IPR035965">
    <property type="entry name" value="PAS-like_dom_sf"/>
</dbReference>
<gene>
    <name evidence="18" type="ORF">HHL27_04180</name>
</gene>
<evidence type="ECO:0000256" key="10">
    <source>
        <dbReference type="ARBA" id="ARBA00022741"/>
    </source>
</evidence>
<feature type="domain" description="PAS" evidence="16">
    <location>
        <begin position="34"/>
        <end position="104"/>
    </location>
</feature>
<keyword evidence="4" id="KW-0597">Phosphoprotein</keyword>
<proteinExistence type="predicted"/>
<dbReference type="RefSeq" id="WP_169492149.1">
    <property type="nucleotide sequence ID" value="NZ_JABBGM010000002.1"/>
</dbReference>
<evidence type="ECO:0000256" key="3">
    <source>
        <dbReference type="ARBA" id="ARBA00022543"/>
    </source>
</evidence>
<dbReference type="InterPro" id="IPR011102">
    <property type="entry name" value="Sig_transdc_His_kinase_HWE"/>
</dbReference>
<evidence type="ECO:0000256" key="12">
    <source>
        <dbReference type="ARBA" id="ARBA00022840"/>
    </source>
</evidence>
<comment type="caution">
    <text evidence="18">The sequence shown here is derived from an EMBL/GenBank/DDBJ whole genome shotgun (WGS) entry which is preliminary data.</text>
</comment>
<dbReference type="InterPro" id="IPR001610">
    <property type="entry name" value="PAC"/>
</dbReference>
<keyword evidence="6" id="KW-0285">Flavoprotein</keyword>
<dbReference type="PANTHER" id="PTHR41523">
    <property type="entry name" value="TWO-COMPONENT SYSTEM SENSOR PROTEIN"/>
    <property type="match status" value="1"/>
</dbReference>
<dbReference type="PROSITE" id="PS50112">
    <property type="entry name" value="PAS"/>
    <property type="match status" value="1"/>
</dbReference>
<evidence type="ECO:0000259" key="16">
    <source>
        <dbReference type="PROSITE" id="PS50112"/>
    </source>
</evidence>
<dbReference type="SMART" id="SM00091">
    <property type="entry name" value="PAS"/>
    <property type="match status" value="1"/>
</dbReference>
<keyword evidence="5" id="KW-0716">Sensory transduction</keyword>
<keyword evidence="15" id="KW-0675">Receptor</keyword>
<evidence type="ECO:0000256" key="14">
    <source>
        <dbReference type="ARBA" id="ARBA00023026"/>
    </source>
</evidence>
<dbReference type="EMBL" id="JABBGM010000002">
    <property type="protein sequence ID" value="NML92865.1"/>
    <property type="molecule type" value="Genomic_DNA"/>
</dbReference>
<dbReference type="NCBIfam" id="TIGR00229">
    <property type="entry name" value="sensory_box"/>
    <property type="match status" value="1"/>
</dbReference>
<evidence type="ECO:0000256" key="6">
    <source>
        <dbReference type="ARBA" id="ARBA00022630"/>
    </source>
</evidence>
<keyword evidence="9" id="KW-0677">Repeat</keyword>
<evidence type="ECO:0000256" key="1">
    <source>
        <dbReference type="ARBA" id="ARBA00000085"/>
    </source>
</evidence>
<dbReference type="GO" id="GO:0004673">
    <property type="term" value="F:protein histidine kinase activity"/>
    <property type="evidence" value="ECO:0007669"/>
    <property type="project" value="UniProtKB-EC"/>
</dbReference>
<evidence type="ECO:0000256" key="8">
    <source>
        <dbReference type="ARBA" id="ARBA00022679"/>
    </source>
</evidence>
<dbReference type="CDD" id="cd00130">
    <property type="entry name" value="PAS"/>
    <property type="match status" value="1"/>
</dbReference>
<dbReference type="Proteomes" id="UP000583556">
    <property type="component" value="Unassembled WGS sequence"/>
</dbReference>
<evidence type="ECO:0000256" key="4">
    <source>
        <dbReference type="ARBA" id="ARBA00022553"/>
    </source>
</evidence>
<keyword evidence="7" id="KW-0288">FMN</keyword>
<keyword evidence="8" id="KW-0808">Transferase</keyword>
<keyword evidence="13" id="KW-0157">Chromophore</keyword>
<dbReference type="SUPFAM" id="SSF55874">
    <property type="entry name" value="ATPase domain of HSP90 chaperone/DNA topoisomerase II/histidine kinase"/>
    <property type="match status" value="1"/>
</dbReference>
<dbReference type="SMART" id="SM00086">
    <property type="entry name" value="PAC"/>
    <property type="match status" value="1"/>
</dbReference>